<gene>
    <name evidence="1" type="ORF">NP493_119g06027</name>
</gene>
<proteinExistence type="predicted"/>
<dbReference type="Proteomes" id="UP001209878">
    <property type="component" value="Unassembled WGS sequence"/>
</dbReference>
<keyword evidence="2" id="KW-1185">Reference proteome</keyword>
<organism evidence="1 2">
    <name type="scientific">Ridgeia piscesae</name>
    <name type="common">Tubeworm</name>
    <dbReference type="NCBI Taxonomy" id="27915"/>
    <lineage>
        <taxon>Eukaryota</taxon>
        <taxon>Metazoa</taxon>
        <taxon>Spiralia</taxon>
        <taxon>Lophotrochozoa</taxon>
        <taxon>Annelida</taxon>
        <taxon>Polychaeta</taxon>
        <taxon>Sedentaria</taxon>
        <taxon>Canalipalpata</taxon>
        <taxon>Sabellida</taxon>
        <taxon>Siboglinidae</taxon>
        <taxon>Ridgeia</taxon>
    </lineage>
</organism>
<dbReference type="AlphaFoldDB" id="A0AAD9P6A1"/>
<evidence type="ECO:0000313" key="2">
    <source>
        <dbReference type="Proteomes" id="UP001209878"/>
    </source>
</evidence>
<evidence type="ECO:0000313" key="1">
    <source>
        <dbReference type="EMBL" id="KAK2188947.1"/>
    </source>
</evidence>
<sequence>MVDELLVRILRRIRETKDNVPSDDRLSDHRGSDEGGCLDKARGCVLKKLLKSSSTSCCDVIEFT</sequence>
<reference evidence="1" key="1">
    <citation type="journal article" date="2023" name="Mol. Biol. Evol.">
        <title>Third-Generation Sequencing Reveals the Adaptive Role of the Epigenome in Three Deep-Sea Polychaetes.</title>
        <authorList>
            <person name="Perez M."/>
            <person name="Aroh O."/>
            <person name="Sun Y."/>
            <person name="Lan Y."/>
            <person name="Juniper S.K."/>
            <person name="Young C.R."/>
            <person name="Angers B."/>
            <person name="Qian P.Y."/>
        </authorList>
    </citation>
    <scope>NUCLEOTIDE SEQUENCE</scope>
    <source>
        <strain evidence="1">R07B-5</strain>
    </source>
</reference>
<protein>
    <submittedName>
        <fullName evidence="1">Uncharacterized protein</fullName>
    </submittedName>
</protein>
<dbReference type="EMBL" id="JAODUO010000118">
    <property type="protein sequence ID" value="KAK2188947.1"/>
    <property type="molecule type" value="Genomic_DNA"/>
</dbReference>
<name>A0AAD9P6A1_RIDPI</name>
<accession>A0AAD9P6A1</accession>
<comment type="caution">
    <text evidence="1">The sequence shown here is derived from an EMBL/GenBank/DDBJ whole genome shotgun (WGS) entry which is preliminary data.</text>
</comment>